<gene>
    <name evidence="1" type="ORF">LCGC14_0308450</name>
</gene>
<name>A0A0F9TT84_9ZZZZ</name>
<evidence type="ECO:0000313" key="1">
    <source>
        <dbReference type="EMBL" id="KKN82549.1"/>
    </source>
</evidence>
<dbReference type="AlphaFoldDB" id="A0A0F9TT84"/>
<comment type="caution">
    <text evidence="1">The sequence shown here is derived from an EMBL/GenBank/DDBJ whole genome shotgun (WGS) entry which is preliminary data.</text>
</comment>
<proteinExistence type="predicted"/>
<organism evidence="1">
    <name type="scientific">marine sediment metagenome</name>
    <dbReference type="NCBI Taxonomy" id="412755"/>
    <lineage>
        <taxon>unclassified sequences</taxon>
        <taxon>metagenomes</taxon>
        <taxon>ecological metagenomes</taxon>
    </lineage>
</organism>
<accession>A0A0F9TT84</accession>
<reference evidence="1" key="1">
    <citation type="journal article" date="2015" name="Nature">
        <title>Complex archaea that bridge the gap between prokaryotes and eukaryotes.</title>
        <authorList>
            <person name="Spang A."/>
            <person name="Saw J.H."/>
            <person name="Jorgensen S.L."/>
            <person name="Zaremba-Niedzwiedzka K."/>
            <person name="Martijn J."/>
            <person name="Lind A.E."/>
            <person name="van Eijk R."/>
            <person name="Schleper C."/>
            <person name="Guy L."/>
            <person name="Ettema T.J."/>
        </authorList>
    </citation>
    <scope>NUCLEOTIDE SEQUENCE</scope>
</reference>
<sequence length="539" mass="64103">MARVKIGGHLILSYEFENYRDTYWVSLSKFIIEKYGKKEFDEHFEVEAILLDCFQFLVDEFKALIYEEESLSFFNYVFYLNEESWDFLIKTRSGLSFGEIDENDFSRYRRILKLVLEQGCDIDLIWGEFPTSQEVYRMDEKIQKLFYLGIWIYTFADYISFQKMITDAKKINFDDNDYIGVYWKRHYGESYAQLFPKTEDDYVKGVFEEKAVDELKVAINECFEIDYDFAGGLIFEIKKHFSKSKFQTIEPYVLPINLLKKYSIDKRVAECFYDGLSLSRENKMSIEDVILKPYSTERYMYRPILIYQVAGVARALVGEGKFGEAIYVLATNAISWNTIPLDWRENKCMVKYMSRKGNEHDSILEDKVEEILLSKELRFCRNIKSFKRKGLDNINIDNEVAGEIDFIIVDEERKRIIVADSKYNKAKYEAVGFRTDYTNFSNKYEPKILKKVDWISNNKLIVQEHLKIIYKIEELDISKFEVEGLFFINTPTFYMFNGNYKAITLNQLDNYLSSEYQEEKVKYTSEEGQNYLIEHPYFK</sequence>
<dbReference type="EMBL" id="LAZR01000199">
    <property type="protein sequence ID" value="KKN82549.1"/>
    <property type="molecule type" value="Genomic_DNA"/>
</dbReference>
<protein>
    <submittedName>
        <fullName evidence="1">Uncharacterized protein</fullName>
    </submittedName>
</protein>